<dbReference type="GO" id="GO:0046872">
    <property type="term" value="F:metal ion binding"/>
    <property type="evidence" value="ECO:0007669"/>
    <property type="project" value="UniProtKB-KW"/>
</dbReference>
<dbReference type="PANTHER" id="PTHR11820:SF7">
    <property type="entry name" value="ACYLPYRUVASE FAHD1, MITOCHONDRIAL"/>
    <property type="match status" value="1"/>
</dbReference>
<dbReference type="EMBL" id="QGTT01000001">
    <property type="protein sequence ID" value="PWW15940.1"/>
    <property type="molecule type" value="Genomic_DNA"/>
</dbReference>
<comment type="caution">
    <text evidence="3">The sequence shown here is derived from an EMBL/GenBank/DDBJ whole genome shotgun (WGS) entry which is preliminary data.</text>
</comment>
<evidence type="ECO:0000313" key="4">
    <source>
        <dbReference type="Proteomes" id="UP000246964"/>
    </source>
</evidence>
<evidence type="ECO:0000256" key="1">
    <source>
        <dbReference type="ARBA" id="ARBA00022723"/>
    </source>
</evidence>
<name>A0A317QB16_9GAMM</name>
<keyword evidence="1" id="KW-0479">Metal-binding</keyword>
<proteinExistence type="predicted"/>
<dbReference type="InterPro" id="IPR036663">
    <property type="entry name" value="Fumarylacetoacetase_C_sf"/>
</dbReference>
<dbReference type="NCBIfam" id="NF007967">
    <property type="entry name" value="PRK10691.1"/>
    <property type="match status" value="1"/>
</dbReference>
<gene>
    <name evidence="3" type="ORF">DET45_10131</name>
</gene>
<evidence type="ECO:0000259" key="2">
    <source>
        <dbReference type="Pfam" id="PF01557"/>
    </source>
</evidence>
<feature type="domain" description="Fumarylacetoacetase-like C-terminal" evidence="2">
    <location>
        <begin position="14"/>
        <end position="203"/>
    </location>
</feature>
<accession>A0A317QB16</accession>
<dbReference type="SUPFAM" id="SSF56529">
    <property type="entry name" value="FAH"/>
    <property type="match status" value="1"/>
</dbReference>
<keyword evidence="4" id="KW-1185">Reference proteome</keyword>
<sequence>MYQADQLALPQPSKIVCVGRNYAAHAAELGNEVPAAPLLFMKPPSSITYLPKVMIPTQQGECQHEVELAVLIGQPLTAATPASAQTAIAAVGVALDLTLREVQSKLKAQGQPWERAKAFDGACVLSSWLTSAELALDQPLRFGLEVNGQPRQQGDSRLMIFPIAELLAEVSQSFSLVPGDVVLTGTPAGVAGLAVGDELQLWLQPAESSSSAWQWQGQVEAGRG</sequence>
<dbReference type="Gene3D" id="3.90.850.10">
    <property type="entry name" value="Fumarylacetoacetase-like, C-terminal domain"/>
    <property type="match status" value="1"/>
</dbReference>
<protein>
    <submittedName>
        <fullName evidence="3">2-keto-4-pentenoate hydratase/2-oxohepta-3-ene-1,7-dioic acid hydratase in catechol pathway</fullName>
    </submittedName>
</protein>
<dbReference type="GO" id="GO:0018773">
    <property type="term" value="F:acetylpyruvate hydrolase activity"/>
    <property type="evidence" value="ECO:0007669"/>
    <property type="project" value="TreeGrafter"/>
</dbReference>
<dbReference type="Proteomes" id="UP000246964">
    <property type="component" value="Unassembled WGS sequence"/>
</dbReference>
<dbReference type="RefSeq" id="WP_110074693.1">
    <property type="nucleotide sequence ID" value="NZ_QGTT01000001.1"/>
</dbReference>
<dbReference type="Pfam" id="PF01557">
    <property type="entry name" value="FAA_hydrolase"/>
    <property type="match status" value="1"/>
</dbReference>
<dbReference type="OrthoDB" id="9805307at2"/>
<dbReference type="AlphaFoldDB" id="A0A317QB16"/>
<reference evidence="3 4" key="1">
    <citation type="submission" date="2018-05" db="EMBL/GenBank/DDBJ databases">
        <title>Freshwater and sediment microbial communities from various areas in North America, analyzing microbe dynamics in response to fracking.</title>
        <authorList>
            <person name="Lamendella R."/>
        </authorList>
    </citation>
    <scope>NUCLEOTIDE SEQUENCE [LARGE SCALE GENOMIC DNA]</scope>
    <source>
        <strain evidence="3 4">125B1</strain>
    </source>
</reference>
<dbReference type="PANTHER" id="PTHR11820">
    <property type="entry name" value="ACYLPYRUVASE"/>
    <property type="match status" value="1"/>
</dbReference>
<evidence type="ECO:0000313" key="3">
    <source>
        <dbReference type="EMBL" id="PWW15940.1"/>
    </source>
</evidence>
<organism evidence="3 4">
    <name type="scientific">Pseudidiomarina maritima</name>
    <dbReference type="NCBI Taxonomy" id="519453"/>
    <lineage>
        <taxon>Bacteria</taxon>
        <taxon>Pseudomonadati</taxon>
        <taxon>Pseudomonadota</taxon>
        <taxon>Gammaproteobacteria</taxon>
        <taxon>Alteromonadales</taxon>
        <taxon>Idiomarinaceae</taxon>
        <taxon>Pseudidiomarina</taxon>
    </lineage>
</organism>
<dbReference type="InterPro" id="IPR011234">
    <property type="entry name" value="Fumarylacetoacetase-like_C"/>
</dbReference>